<gene>
    <name evidence="2" type="ORF">GGR20_002727</name>
</gene>
<evidence type="ECO:0000313" key="3">
    <source>
        <dbReference type="Proteomes" id="UP000547011"/>
    </source>
</evidence>
<comment type="caution">
    <text evidence="2">The sequence shown here is derived from an EMBL/GenBank/DDBJ whole genome shotgun (WGS) entry which is preliminary data.</text>
</comment>
<proteinExistence type="predicted"/>
<dbReference type="Proteomes" id="UP000547011">
    <property type="component" value="Unassembled WGS sequence"/>
</dbReference>
<feature type="chain" id="PRO_5030594045" evidence="1">
    <location>
        <begin position="21"/>
        <end position="201"/>
    </location>
</feature>
<name>A0A7W6INZ7_9HYPH</name>
<dbReference type="EMBL" id="JACIEW010000006">
    <property type="protein sequence ID" value="MBB4053071.1"/>
    <property type="molecule type" value="Genomic_DNA"/>
</dbReference>
<keyword evidence="1" id="KW-0732">Signal</keyword>
<keyword evidence="3" id="KW-1185">Reference proteome</keyword>
<organism evidence="2 3">
    <name type="scientific">Devosia subaequoris</name>
    <dbReference type="NCBI Taxonomy" id="395930"/>
    <lineage>
        <taxon>Bacteria</taxon>
        <taxon>Pseudomonadati</taxon>
        <taxon>Pseudomonadota</taxon>
        <taxon>Alphaproteobacteria</taxon>
        <taxon>Hyphomicrobiales</taxon>
        <taxon>Devosiaceae</taxon>
        <taxon>Devosia</taxon>
    </lineage>
</organism>
<evidence type="ECO:0000256" key="1">
    <source>
        <dbReference type="SAM" id="SignalP"/>
    </source>
</evidence>
<protein>
    <submittedName>
        <fullName evidence="2">Uncharacterized protein</fullName>
    </submittedName>
</protein>
<accession>A0A7W6INZ7</accession>
<evidence type="ECO:0000313" key="2">
    <source>
        <dbReference type="EMBL" id="MBB4053071.1"/>
    </source>
</evidence>
<reference evidence="2 3" key="1">
    <citation type="submission" date="2020-08" db="EMBL/GenBank/DDBJ databases">
        <title>Genomic Encyclopedia of Type Strains, Phase IV (KMG-IV): sequencing the most valuable type-strain genomes for metagenomic binning, comparative biology and taxonomic classification.</title>
        <authorList>
            <person name="Goeker M."/>
        </authorList>
    </citation>
    <scope>NUCLEOTIDE SEQUENCE [LARGE SCALE GENOMIC DNA]</scope>
    <source>
        <strain evidence="2 3">DSM 23447</strain>
    </source>
</reference>
<feature type="signal peptide" evidence="1">
    <location>
        <begin position="1"/>
        <end position="20"/>
    </location>
</feature>
<sequence>MRLAALLIALCVGLIGSAAAQDTASQAVIDRMKAGKLMPISDVAVLMMGAERWCYRLQDGNCAWSDIYLAVSETDAIYEISNPWSEEIDISFVDRGVFRQDRYICETGNDWVPTVRGYERADGTAIEGRALAALREEIYSMVSVEDDDDCFDYLFQHHNKAKETVTLLQRHYVEGETDPANDALVTLYFDADAAADLGWYW</sequence>
<dbReference type="AlphaFoldDB" id="A0A7W6INZ7"/>
<dbReference type="RefSeq" id="WP_183311858.1">
    <property type="nucleotide sequence ID" value="NZ_JACIEW010000006.1"/>
</dbReference>